<evidence type="ECO:0000313" key="2">
    <source>
        <dbReference type="Proteomes" id="UP001151760"/>
    </source>
</evidence>
<dbReference type="EMBL" id="BQNB010021199">
    <property type="protein sequence ID" value="GJU03922.1"/>
    <property type="molecule type" value="Genomic_DNA"/>
</dbReference>
<sequence>MRRVHTFVPMESKSEKVIHELAAGSSKRDAEEELVQEIPEQGMNVEALQTKYPIIDWEIYTERVRKYWKIIRVGNHTEVYQFFDDMLKAFDREDLVKL</sequence>
<comment type="caution">
    <text evidence="1">The sequence shown here is derived from an EMBL/GenBank/DDBJ whole genome shotgun (WGS) entry which is preliminary data.</text>
</comment>
<proteinExistence type="predicted"/>
<reference evidence="1" key="1">
    <citation type="journal article" date="2022" name="Int. J. Mol. Sci.">
        <title>Draft Genome of Tanacetum Coccineum: Genomic Comparison of Closely Related Tanacetum-Family Plants.</title>
        <authorList>
            <person name="Yamashiro T."/>
            <person name="Shiraishi A."/>
            <person name="Nakayama K."/>
            <person name="Satake H."/>
        </authorList>
    </citation>
    <scope>NUCLEOTIDE SEQUENCE</scope>
</reference>
<dbReference type="Proteomes" id="UP001151760">
    <property type="component" value="Unassembled WGS sequence"/>
</dbReference>
<organism evidence="1 2">
    <name type="scientific">Tanacetum coccineum</name>
    <dbReference type="NCBI Taxonomy" id="301880"/>
    <lineage>
        <taxon>Eukaryota</taxon>
        <taxon>Viridiplantae</taxon>
        <taxon>Streptophyta</taxon>
        <taxon>Embryophyta</taxon>
        <taxon>Tracheophyta</taxon>
        <taxon>Spermatophyta</taxon>
        <taxon>Magnoliopsida</taxon>
        <taxon>eudicotyledons</taxon>
        <taxon>Gunneridae</taxon>
        <taxon>Pentapetalae</taxon>
        <taxon>asterids</taxon>
        <taxon>campanulids</taxon>
        <taxon>Asterales</taxon>
        <taxon>Asteraceae</taxon>
        <taxon>Asteroideae</taxon>
        <taxon>Anthemideae</taxon>
        <taxon>Anthemidinae</taxon>
        <taxon>Tanacetum</taxon>
    </lineage>
</organism>
<reference evidence="1" key="2">
    <citation type="submission" date="2022-01" db="EMBL/GenBank/DDBJ databases">
        <authorList>
            <person name="Yamashiro T."/>
            <person name="Shiraishi A."/>
            <person name="Satake H."/>
            <person name="Nakayama K."/>
        </authorList>
    </citation>
    <scope>NUCLEOTIDE SEQUENCE</scope>
</reference>
<protein>
    <submittedName>
        <fullName evidence="1">Uncharacterized protein</fullName>
    </submittedName>
</protein>
<evidence type="ECO:0000313" key="1">
    <source>
        <dbReference type="EMBL" id="GJU03922.1"/>
    </source>
</evidence>
<name>A0ABQ5IUL3_9ASTR</name>
<keyword evidence="2" id="KW-1185">Reference proteome</keyword>
<accession>A0ABQ5IUL3</accession>
<gene>
    <name evidence="1" type="ORF">Tco_1114260</name>
</gene>